<keyword evidence="2" id="KW-1185">Reference proteome</keyword>
<protein>
    <submittedName>
        <fullName evidence="1">Uncharacterized protein</fullName>
    </submittedName>
</protein>
<dbReference type="AlphaFoldDB" id="A0A7V8NX94"/>
<evidence type="ECO:0000313" key="1">
    <source>
        <dbReference type="EMBL" id="MBA0089046.1"/>
    </source>
</evidence>
<dbReference type="Proteomes" id="UP000567293">
    <property type="component" value="Unassembled WGS sequence"/>
</dbReference>
<sequence length="482" mass="55664">MILQLNCLKGKPAASTTHEVVDTLYSLLQEGRLEQEQFARMRVHLDWIQYGKNFRECVMITKVKGDPYRQPSPLEMYIDLRQLTPATLRAEILRAMTGEDSPAPGHDRVFLEDLRSFRESITWKFNNLYWHRLADWEEFTGRGYEQALPGGKSDANHPAAVADCVADFWTLLRDLESRKQLPEEIFVLEIGVGMGKRAGLWMDRFRALDEERGTKYYQRLKFLLGDYSLATLDRSRPAVKNHLNVCSFIVLDALNPMKSLGFLRHKILHIHLTNVYDNLPDEEFARRDGRLYSIQVRAYLPAPQAHRISEEFQIPAADIPKTVDRLLEGGPDYLVDRKRGVAFWQEIWRALRLEERLVHLEDLPDIVLPIGLHQEQLEEVLEEAPSDVRFHLSSGALESFQNTVPLLHPRGFLQVQDIFVTNFDDYRIGFHGPGKLDGSIVNWVNGALLREVGERAGYDLHFAPFHYRQGSRTSVLYSTQRE</sequence>
<comment type="caution">
    <text evidence="1">The sequence shown here is derived from an EMBL/GenBank/DDBJ whole genome shotgun (WGS) entry which is preliminary data.</text>
</comment>
<name>A0A7V8NX94_9BACT</name>
<evidence type="ECO:0000313" key="2">
    <source>
        <dbReference type="Proteomes" id="UP000567293"/>
    </source>
</evidence>
<accession>A0A7V8NX94</accession>
<proteinExistence type="predicted"/>
<dbReference type="EMBL" id="JACDQQ010002805">
    <property type="protein sequence ID" value="MBA0089046.1"/>
    <property type="molecule type" value="Genomic_DNA"/>
</dbReference>
<organism evidence="1 2">
    <name type="scientific">Candidatus Acidiferrum panamense</name>
    <dbReference type="NCBI Taxonomy" id="2741543"/>
    <lineage>
        <taxon>Bacteria</taxon>
        <taxon>Pseudomonadati</taxon>
        <taxon>Acidobacteriota</taxon>
        <taxon>Terriglobia</taxon>
        <taxon>Candidatus Acidiferrales</taxon>
        <taxon>Candidatus Acidiferrum</taxon>
    </lineage>
</organism>
<reference evidence="1" key="1">
    <citation type="submission" date="2020-06" db="EMBL/GenBank/DDBJ databases">
        <title>Legume-microbial interactions unlock mineral nutrients during tropical forest succession.</title>
        <authorList>
            <person name="Epihov D.Z."/>
        </authorList>
    </citation>
    <scope>NUCLEOTIDE SEQUENCE [LARGE SCALE GENOMIC DNA]</scope>
    <source>
        <strain evidence="1">Pan2503</strain>
    </source>
</reference>
<gene>
    <name evidence="1" type="ORF">HRJ53_28990</name>
</gene>